<sequence>MGCHKTELAFAFFIWVSLACCSYSLPSKYSIVGNEIVENFPAEERVVELFRMWREKHRKVYRHVEEHEKRFENFKRNLKFVLEKHAQKKSAANRHDTQRVGLNKFADLSNEEFREIYMPKKVRMPSNKRNRLVRKMQQQQEKEVQPSDAPSSLDWRKKGVVTAVTDQGSCGMF</sequence>
<dbReference type="Gene3D" id="3.90.70.10">
    <property type="entry name" value="Cysteine proteinases"/>
    <property type="match status" value="1"/>
</dbReference>
<reference evidence="4 5" key="1">
    <citation type="journal article" date="2023" name="G3 (Bethesda)">
        <title>A chromosome-length genome assembly and annotation of blackberry (Rubus argutus, cv. 'Hillquist').</title>
        <authorList>
            <person name="Bruna T."/>
            <person name="Aryal R."/>
            <person name="Dudchenko O."/>
            <person name="Sargent D.J."/>
            <person name="Mead D."/>
            <person name="Buti M."/>
            <person name="Cavallini A."/>
            <person name="Hytonen T."/>
            <person name="Andres J."/>
            <person name="Pham M."/>
            <person name="Weisz D."/>
            <person name="Mascagni F."/>
            <person name="Usai G."/>
            <person name="Natali L."/>
            <person name="Bassil N."/>
            <person name="Fernandez G.E."/>
            <person name="Lomsadze A."/>
            <person name="Armour M."/>
            <person name="Olukolu B."/>
            <person name="Poorten T."/>
            <person name="Britton C."/>
            <person name="Davik J."/>
            <person name="Ashrafi H."/>
            <person name="Aiden E.L."/>
            <person name="Borodovsky M."/>
            <person name="Worthington M."/>
        </authorList>
    </citation>
    <scope>NUCLEOTIDE SEQUENCE [LARGE SCALE GENOMIC DNA]</scope>
    <source>
        <strain evidence="4">PI 553951</strain>
    </source>
</reference>
<keyword evidence="2" id="KW-0732">Signal</keyword>
<gene>
    <name evidence="4" type="ORF">M0R45_013387</name>
</gene>
<dbReference type="InterPro" id="IPR013128">
    <property type="entry name" value="Peptidase_C1A"/>
</dbReference>
<dbReference type="SMART" id="SM00848">
    <property type="entry name" value="Inhibitor_I29"/>
    <property type="match status" value="1"/>
</dbReference>
<organism evidence="4 5">
    <name type="scientific">Rubus argutus</name>
    <name type="common">Southern blackberry</name>
    <dbReference type="NCBI Taxonomy" id="59490"/>
    <lineage>
        <taxon>Eukaryota</taxon>
        <taxon>Viridiplantae</taxon>
        <taxon>Streptophyta</taxon>
        <taxon>Embryophyta</taxon>
        <taxon>Tracheophyta</taxon>
        <taxon>Spermatophyta</taxon>
        <taxon>Magnoliopsida</taxon>
        <taxon>eudicotyledons</taxon>
        <taxon>Gunneridae</taxon>
        <taxon>Pentapetalae</taxon>
        <taxon>rosids</taxon>
        <taxon>fabids</taxon>
        <taxon>Rosales</taxon>
        <taxon>Rosaceae</taxon>
        <taxon>Rosoideae</taxon>
        <taxon>Rosoideae incertae sedis</taxon>
        <taxon>Rubus</taxon>
    </lineage>
</organism>
<dbReference type="InterPro" id="IPR038765">
    <property type="entry name" value="Papain-like_cys_pep_sf"/>
</dbReference>
<comment type="caution">
    <text evidence="4">The sequence shown here is derived from an EMBL/GenBank/DDBJ whole genome shotgun (WGS) entry which is preliminary data.</text>
</comment>
<dbReference type="SUPFAM" id="SSF54001">
    <property type="entry name" value="Cysteine proteinases"/>
    <property type="match status" value="1"/>
</dbReference>
<dbReference type="AlphaFoldDB" id="A0AAW1XJV9"/>
<dbReference type="EMBL" id="JBEDUW010000003">
    <property type="protein sequence ID" value="KAK9936551.1"/>
    <property type="molecule type" value="Genomic_DNA"/>
</dbReference>
<dbReference type="PROSITE" id="PS51257">
    <property type="entry name" value="PROKAR_LIPOPROTEIN"/>
    <property type="match status" value="1"/>
</dbReference>
<evidence type="ECO:0000259" key="3">
    <source>
        <dbReference type="SMART" id="SM00848"/>
    </source>
</evidence>
<feature type="chain" id="PRO_5043777523" description="Cathepsin propeptide inhibitor domain-containing protein" evidence="2">
    <location>
        <begin position="20"/>
        <end position="173"/>
    </location>
</feature>
<name>A0AAW1XJV9_RUBAR</name>
<dbReference type="InterPro" id="IPR013201">
    <property type="entry name" value="Prot_inhib_I29"/>
</dbReference>
<dbReference type="Pfam" id="PF08246">
    <property type="entry name" value="Inhibitor_I29"/>
    <property type="match status" value="1"/>
</dbReference>
<evidence type="ECO:0000256" key="2">
    <source>
        <dbReference type="SAM" id="SignalP"/>
    </source>
</evidence>
<feature type="signal peptide" evidence="2">
    <location>
        <begin position="1"/>
        <end position="19"/>
    </location>
</feature>
<feature type="region of interest" description="Disordered" evidence="1">
    <location>
        <begin position="124"/>
        <end position="156"/>
    </location>
</feature>
<dbReference type="GO" id="GO:0008234">
    <property type="term" value="F:cysteine-type peptidase activity"/>
    <property type="evidence" value="ECO:0007669"/>
    <property type="project" value="InterPro"/>
</dbReference>
<accession>A0AAW1XJV9</accession>
<evidence type="ECO:0000256" key="1">
    <source>
        <dbReference type="SAM" id="MobiDB-lite"/>
    </source>
</evidence>
<dbReference type="Proteomes" id="UP001457282">
    <property type="component" value="Unassembled WGS sequence"/>
</dbReference>
<feature type="compositionally biased region" description="Basic residues" evidence="1">
    <location>
        <begin position="124"/>
        <end position="134"/>
    </location>
</feature>
<protein>
    <recommendedName>
        <fullName evidence="3">Cathepsin propeptide inhibitor domain-containing protein</fullName>
    </recommendedName>
</protein>
<evidence type="ECO:0000313" key="4">
    <source>
        <dbReference type="EMBL" id="KAK9936551.1"/>
    </source>
</evidence>
<dbReference type="Gene3D" id="1.10.287.2250">
    <property type="match status" value="1"/>
</dbReference>
<feature type="domain" description="Cathepsin propeptide inhibitor" evidence="3">
    <location>
        <begin position="50"/>
        <end position="113"/>
    </location>
</feature>
<proteinExistence type="predicted"/>
<keyword evidence="5" id="KW-1185">Reference proteome</keyword>
<evidence type="ECO:0000313" key="5">
    <source>
        <dbReference type="Proteomes" id="UP001457282"/>
    </source>
</evidence>
<dbReference type="PANTHER" id="PTHR12411">
    <property type="entry name" value="CYSTEINE PROTEASE FAMILY C1-RELATED"/>
    <property type="match status" value="1"/>
</dbReference>